<reference evidence="2" key="1">
    <citation type="journal article" date="2005" name="Weed Sci.">
        <title>Dicamba-responsive genes in herbicide-resistant and susceptible biotypes of kochia (Kochia scoparia).</title>
        <authorList>
            <person name="Kern A.J."/>
            <person name="Chaverra M.E."/>
            <person name="Cranston H.J."/>
            <person name="Dyer W.E."/>
        </authorList>
    </citation>
    <scope>NUCLEOTIDE SEQUENCE</scope>
    <source>
        <strain evidence="2">Line 254</strain>
    </source>
</reference>
<organism evidence="2">
    <name type="scientific">Bassia scoparia</name>
    <name type="common">Summer cypress</name>
    <name type="synonym">Kochia scoparia</name>
    <dbReference type="NCBI Taxonomy" id="83154"/>
    <lineage>
        <taxon>Eukaryota</taxon>
        <taxon>Viridiplantae</taxon>
        <taxon>Streptophyta</taxon>
        <taxon>Embryophyta</taxon>
        <taxon>Tracheophyta</taxon>
        <taxon>Spermatophyta</taxon>
        <taxon>Magnoliopsida</taxon>
        <taxon>eudicotyledons</taxon>
        <taxon>Gunneridae</taxon>
        <taxon>Pentapetalae</taxon>
        <taxon>Caryophyllales</taxon>
        <taxon>Chenopodiaceae</taxon>
        <taxon>Camphorosmoideae</taxon>
        <taxon>Camphorosmeae</taxon>
        <taxon>Bassia</taxon>
    </lineage>
</organism>
<keyword evidence="1" id="KW-0812">Transmembrane</keyword>
<name>Q6IWI3_BASSC</name>
<keyword evidence="1" id="KW-1133">Transmembrane helix</keyword>
<dbReference type="AlphaFoldDB" id="Q6IWI3"/>
<accession>Q6IWI3</accession>
<feature type="transmembrane region" description="Helical" evidence="1">
    <location>
        <begin position="38"/>
        <end position="60"/>
    </location>
</feature>
<evidence type="ECO:0000313" key="2">
    <source>
        <dbReference type="EMBL" id="AAT40133.1"/>
    </source>
</evidence>
<sequence length="104" mass="12340">LTRQDLRAHNISHVFPHIARSKGREKQKSVLQYTRSDIFVINILAYSFHNFHFCKLLLVYKIVDCKKSSRSKFVSDTKILQFRYQLRKNTLYKSSSNSDVKFLV</sequence>
<proteinExistence type="evidence at transcript level"/>
<feature type="non-terminal residue" evidence="2">
    <location>
        <position position="1"/>
    </location>
</feature>
<dbReference type="EMBL" id="AY617073">
    <property type="protein sequence ID" value="AAT40133.1"/>
    <property type="molecule type" value="mRNA"/>
</dbReference>
<protein>
    <submittedName>
        <fullName evidence="2">Putative chloride channel protein</fullName>
    </submittedName>
</protein>
<evidence type="ECO:0000256" key="1">
    <source>
        <dbReference type="SAM" id="Phobius"/>
    </source>
</evidence>
<keyword evidence="1" id="KW-0472">Membrane</keyword>